<keyword evidence="2" id="KW-1133">Transmembrane helix</keyword>
<feature type="compositionally biased region" description="Low complexity" evidence="1">
    <location>
        <begin position="43"/>
        <end position="66"/>
    </location>
</feature>
<dbReference type="AlphaFoldDB" id="A0A6A7AXC9"/>
<accession>A0A6A7AXC9</accession>
<keyword evidence="2" id="KW-0472">Membrane</keyword>
<gene>
    <name evidence="3" type="ORF">T440DRAFT_470804</name>
</gene>
<name>A0A6A7AXC9_9PLEO</name>
<feature type="transmembrane region" description="Helical" evidence="2">
    <location>
        <begin position="6"/>
        <end position="27"/>
    </location>
</feature>
<keyword evidence="4" id="KW-1185">Reference proteome</keyword>
<evidence type="ECO:0000256" key="1">
    <source>
        <dbReference type="SAM" id="MobiDB-lite"/>
    </source>
</evidence>
<feature type="region of interest" description="Disordered" evidence="1">
    <location>
        <begin position="101"/>
        <end position="124"/>
    </location>
</feature>
<organism evidence="3 4">
    <name type="scientific">Plenodomus tracheiphilus IPT5</name>
    <dbReference type="NCBI Taxonomy" id="1408161"/>
    <lineage>
        <taxon>Eukaryota</taxon>
        <taxon>Fungi</taxon>
        <taxon>Dikarya</taxon>
        <taxon>Ascomycota</taxon>
        <taxon>Pezizomycotina</taxon>
        <taxon>Dothideomycetes</taxon>
        <taxon>Pleosporomycetidae</taxon>
        <taxon>Pleosporales</taxon>
        <taxon>Pleosporineae</taxon>
        <taxon>Leptosphaeriaceae</taxon>
        <taxon>Plenodomus</taxon>
    </lineage>
</organism>
<protein>
    <submittedName>
        <fullName evidence="3">Uncharacterized protein</fullName>
    </submittedName>
</protein>
<evidence type="ECO:0000313" key="3">
    <source>
        <dbReference type="EMBL" id="KAF2847752.1"/>
    </source>
</evidence>
<dbReference type="EMBL" id="MU006323">
    <property type="protein sequence ID" value="KAF2847752.1"/>
    <property type="molecule type" value="Genomic_DNA"/>
</dbReference>
<dbReference type="Proteomes" id="UP000799423">
    <property type="component" value="Unassembled WGS sequence"/>
</dbReference>
<evidence type="ECO:0000256" key="2">
    <source>
        <dbReference type="SAM" id="Phobius"/>
    </source>
</evidence>
<feature type="region of interest" description="Disordered" evidence="1">
    <location>
        <begin position="38"/>
        <end position="86"/>
    </location>
</feature>
<sequence length="124" mass="13176">MAGRILPIALAGILGISIGIATFDGEFKEQRKRRLEKEYQRELAAATSTPDASAPLAPSAVAPTVPEQSPFKVDEVKASEPSSSSWSSMLGLWAWKKDTNQTTMSSTTATAPPKDSIAESKGKP</sequence>
<reference evidence="3" key="1">
    <citation type="submission" date="2020-01" db="EMBL/GenBank/DDBJ databases">
        <authorList>
            <consortium name="DOE Joint Genome Institute"/>
            <person name="Haridas S."/>
            <person name="Albert R."/>
            <person name="Binder M."/>
            <person name="Bloem J."/>
            <person name="Labutti K."/>
            <person name="Salamov A."/>
            <person name="Andreopoulos B."/>
            <person name="Baker S.E."/>
            <person name="Barry K."/>
            <person name="Bills G."/>
            <person name="Bluhm B.H."/>
            <person name="Cannon C."/>
            <person name="Castanera R."/>
            <person name="Culley D.E."/>
            <person name="Daum C."/>
            <person name="Ezra D."/>
            <person name="Gonzalez J.B."/>
            <person name="Henrissat B."/>
            <person name="Kuo A."/>
            <person name="Liang C."/>
            <person name="Lipzen A."/>
            <person name="Lutzoni F."/>
            <person name="Magnuson J."/>
            <person name="Mondo S."/>
            <person name="Nolan M."/>
            <person name="Ohm R."/>
            <person name="Pangilinan J."/>
            <person name="Park H.-J."/>
            <person name="Ramirez L."/>
            <person name="Alfaro M."/>
            <person name="Sun H."/>
            <person name="Tritt A."/>
            <person name="Yoshinaga Y."/>
            <person name="Zwiers L.-H."/>
            <person name="Turgeon B.G."/>
            <person name="Goodwin S.B."/>
            <person name="Spatafora J.W."/>
            <person name="Crous P.W."/>
            <person name="Grigoriev I.V."/>
        </authorList>
    </citation>
    <scope>NUCLEOTIDE SEQUENCE</scope>
    <source>
        <strain evidence="3">IPT5</strain>
    </source>
</reference>
<proteinExistence type="predicted"/>
<keyword evidence="2" id="KW-0812">Transmembrane</keyword>
<evidence type="ECO:0000313" key="4">
    <source>
        <dbReference type="Proteomes" id="UP000799423"/>
    </source>
</evidence>
<feature type="compositionally biased region" description="Low complexity" evidence="1">
    <location>
        <begin position="102"/>
        <end position="113"/>
    </location>
</feature>